<dbReference type="EMBL" id="CP051677">
    <property type="protein sequence ID" value="QJD78740.1"/>
    <property type="molecule type" value="Genomic_DNA"/>
</dbReference>
<name>A0A7L5DT57_9BACT</name>
<sequence length="119" mass="13290">MITLEATQSGKVSTFSYNWLSFCNSSSRIGVAEQREPMQVRVLGNPVLSERVELEIRGVVAESVRILATDQQGRTVHETSIKQADEVERATVELGRSAGMYLLRVSTPTQQQVIKLIRQ</sequence>
<dbReference type="Proteomes" id="UP000501128">
    <property type="component" value="Chromosome"/>
</dbReference>
<organism evidence="1 2">
    <name type="scientific">Spirosoma rhododendri</name>
    <dbReference type="NCBI Taxonomy" id="2728024"/>
    <lineage>
        <taxon>Bacteria</taxon>
        <taxon>Pseudomonadati</taxon>
        <taxon>Bacteroidota</taxon>
        <taxon>Cytophagia</taxon>
        <taxon>Cytophagales</taxon>
        <taxon>Cytophagaceae</taxon>
        <taxon>Spirosoma</taxon>
    </lineage>
</organism>
<dbReference type="InterPro" id="IPR026444">
    <property type="entry name" value="Secre_tail"/>
</dbReference>
<gene>
    <name evidence="1" type="ORF">HH216_10090</name>
</gene>
<dbReference type="KEGG" id="srho:HH216_10090"/>
<evidence type="ECO:0000313" key="1">
    <source>
        <dbReference type="EMBL" id="QJD78740.1"/>
    </source>
</evidence>
<accession>A0A7L5DT57</accession>
<protein>
    <submittedName>
        <fullName evidence="1">T9SS type A sorting domain-containing protein</fullName>
    </submittedName>
</protein>
<dbReference type="NCBIfam" id="TIGR04183">
    <property type="entry name" value="Por_Secre_tail"/>
    <property type="match status" value="1"/>
</dbReference>
<dbReference type="AlphaFoldDB" id="A0A7L5DT57"/>
<dbReference type="RefSeq" id="WP_169550708.1">
    <property type="nucleotide sequence ID" value="NZ_CP051677.1"/>
</dbReference>
<reference evidence="1 2" key="1">
    <citation type="submission" date="2020-04" db="EMBL/GenBank/DDBJ databases">
        <title>Genome sequencing of novel species.</title>
        <authorList>
            <person name="Heo J."/>
            <person name="Kim S.-J."/>
            <person name="Kim J.-S."/>
            <person name="Hong S.-B."/>
            <person name="Kwon S.-W."/>
        </authorList>
    </citation>
    <scope>NUCLEOTIDE SEQUENCE [LARGE SCALE GENOMIC DNA]</scope>
    <source>
        <strain evidence="1 2">CJU-R4</strain>
    </source>
</reference>
<keyword evidence="2" id="KW-1185">Reference proteome</keyword>
<evidence type="ECO:0000313" key="2">
    <source>
        <dbReference type="Proteomes" id="UP000501128"/>
    </source>
</evidence>
<proteinExistence type="predicted"/>